<dbReference type="InterPro" id="IPR000504">
    <property type="entry name" value="RRM_dom"/>
</dbReference>
<feature type="domain" description="SPOC" evidence="9">
    <location>
        <begin position="468"/>
        <end position="643"/>
    </location>
</feature>
<keyword evidence="4 6" id="KW-0694">RNA-binding</keyword>
<proteinExistence type="inferred from homology"/>
<dbReference type="Gene3D" id="2.40.290.10">
    <property type="match status" value="1"/>
</dbReference>
<feature type="compositionally biased region" description="Gly residues" evidence="7">
    <location>
        <begin position="19"/>
        <end position="31"/>
    </location>
</feature>
<dbReference type="PANTHER" id="PTHR23189">
    <property type="entry name" value="RNA RECOGNITION MOTIF-CONTAINING"/>
    <property type="match status" value="1"/>
</dbReference>
<evidence type="ECO:0000256" key="1">
    <source>
        <dbReference type="ARBA" id="ARBA00004123"/>
    </source>
</evidence>
<dbReference type="InterPro" id="IPR012921">
    <property type="entry name" value="SPOC_C"/>
</dbReference>
<evidence type="ECO:0000256" key="5">
    <source>
        <dbReference type="ARBA" id="ARBA00023242"/>
    </source>
</evidence>
<dbReference type="CDD" id="cd21544">
    <property type="entry name" value="SPOC_RBM15-like"/>
    <property type="match status" value="1"/>
</dbReference>
<dbReference type="GeneID" id="106469445"/>
<gene>
    <name evidence="11" type="primary">LOC106469445</name>
</gene>
<feature type="region of interest" description="Disordered" evidence="7">
    <location>
        <begin position="264"/>
        <end position="295"/>
    </location>
</feature>
<evidence type="ECO:0000256" key="6">
    <source>
        <dbReference type="PROSITE-ProRule" id="PRU00176"/>
    </source>
</evidence>
<comment type="subcellular location">
    <subcellularLocation>
        <location evidence="1">Nucleus</location>
    </subcellularLocation>
</comment>
<comment type="similarity">
    <text evidence="2">Belongs to the RRM Spen family.</text>
</comment>
<dbReference type="InterPro" id="IPR016194">
    <property type="entry name" value="SPOC-like_C_dom_sf"/>
</dbReference>
<feature type="region of interest" description="Disordered" evidence="7">
    <location>
        <begin position="327"/>
        <end position="447"/>
    </location>
</feature>
<feature type="compositionally biased region" description="Basic and acidic residues" evidence="7">
    <location>
        <begin position="380"/>
        <end position="392"/>
    </location>
</feature>
<dbReference type="InterPro" id="IPR035979">
    <property type="entry name" value="RBD_domain_sf"/>
</dbReference>
<dbReference type="SUPFAM" id="SSF100939">
    <property type="entry name" value="SPOC domain-like"/>
    <property type="match status" value="1"/>
</dbReference>
<reference evidence="11" key="1">
    <citation type="submission" date="2025-08" db="UniProtKB">
        <authorList>
            <consortium name="RefSeq"/>
        </authorList>
    </citation>
    <scope>IDENTIFICATION</scope>
    <source>
        <tissue evidence="11">Muscle</tissue>
    </source>
</reference>
<dbReference type="CDD" id="cd12310">
    <property type="entry name" value="RRM3_Spen"/>
    <property type="match status" value="1"/>
</dbReference>
<organism evidence="10 11">
    <name type="scientific">Limulus polyphemus</name>
    <name type="common">Atlantic horseshoe crab</name>
    <dbReference type="NCBI Taxonomy" id="6850"/>
    <lineage>
        <taxon>Eukaryota</taxon>
        <taxon>Metazoa</taxon>
        <taxon>Ecdysozoa</taxon>
        <taxon>Arthropoda</taxon>
        <taxon>Chelicerata</taxon>
        <taxon>Merostomata</taxon>
        <taxon>Xiphosura</taxon>
        <taxon>Limulidae</taxon>
        <taxon>Limulus</taxon>
    </lineage>
</organism>
<feature type="compositionally biased region" description="Pro residues" evidence="7">
    <location>
        <begin position="38"/>
        <end position="49"/>
    </location>
</feature>
<feature type="domain" description="RRM" evidence="8">
    <location>
        <begin position="95"/>
        <end position="172"/>
    </location>
</feature>
<dbReference type="Gene3D" id="3.30.70.330">
    <property type="match status" value="2"/>
</dbReference>
<sequence>MSPDYGPMRSVSPAHSTGSAGGMGRRSGGGRHSNFDPSPGPPPFGPPPLYRELPMRHDMHHDFHPPPHRRDEAKKEKFPNYLHHVPPEEDDKATRTLFVGNLEVAIPETELRRIFERYGVVEDIDVKRPPPGQGNAYAFIKFLNLDMAHRAKVEMSGQYIGKFQCKIGYGKATPTTRIWVGGLGPWTSLSHLEREFDRFGAIRKIDFVKGDNHAYIQYDSIDAAQAACQEMRGFPLGGTDKRLRVDFADPGPYSYFESGRPDFRDDAVDQFPFPHRGGRDLPPPEEFFGGPDWPPNRGFPHSPSYYSWPLELDDHSRGDYREWNRDRQNCWDEPGRGGRGEVGNDRRKRPVTPDEKGLPDGAPTLARLDGVPFKHSLRSHTPEPGEHERTPSNKDPMSPRRTKGDIVRLSKEDLERKEREQGEVDKECEVGRTQGHTDGEPSENGRKLIPDSVVKEGVVSVADSVTNLQDLAKCCPVAWHGGLVLKNSSFPSRMHVCSGDPSLVDSLMKVNSVDAPMLRITQRLRLDQPKLEDVSRRISNAGTHGHCMLLTMPGSIHASDDSTNAVQQRPLRNLVSYLKQKEAAGVVALPATSAKKDGKDVNGVLYAFPPCEFTLELLRRIVPNLTSECSKEDHIVVVVVKGAA</sequence>
<dbReference type="RefSeq" id="XP_013785395.2">
    <property type="nucleotide sequence ID" value="XM_013929941.2"/>
</dbReference>
<protein>
    <submittedName>
        <fullName evidence="11">RNA-binding protein 15</fullName>
    </submittedName>
</protein>
<feature type="compositionally biased region" description="Basic and acidic residues" evidence="7">
    <location>
        <begin position="53"/>
        <end position="72"/>
    </location>
</feature>
<feature type="compositionally biased region" description="Basic and acidic residues" evidence="7">
    <location>
        <begin position="402"/>
        <end position="447"/>
    </location>
</feature>
<feature type="region of interest" description="Disordered" evidence="7">
    <location>
        <begin position="1"/>
        <end position="72"/>
    </location>
</feature>
<dbReference type="PROSITE" id="PS50917">
    <property type="entry name" value="SPOC"/>
    <property type="match status" value="1"/>
</dbReference>
<evidence type="ECO:0000259" key="9">
    <source>
        <dbReference type="PROSITE" id="PS50917"/>
    </source>
</evidence>
<dbReference type="InterPro" id="IPR012677">
    <property type="entry name" value="Nucleotide-bd_a/b_plait_sf"/>
</dbReference>
<dbReference type="InterPro" id="IPR010912">
    <property type="entry name" value="SPOC_met"/>
</dbReference>
<feature type="compositionally biased region" description="Basic and acidic residues" evidence="7">
    <location>
        <begin position="327"/>
        <end position="358"/>
    </location>
</feature>
<keyword evidence="10" id="KW-1185">Reference proteome</keyword>
<evidence type="ECO:0000256" key="3">
    <source>
        <dbReference type="ARBA" id="ARBA00022553"/>
    </source>
</evidence>
<evidence type="ECO:0000313" key="11">
    <source>
        <dbReference type="RefSeq" id="XP_013785395.2"/>
    </source>
</evidence>
<accession>A0ABM1BN75</accession>
<keyword evidence="5" id="KW-0539">Nucleus</keyword>
<evidence type="ECO:0000256" key="4">
    <source>
        <dbReference type="ARBA" id="ARBA00022884"/>
    </source>
</evidence>
<dbReference type="SUPFAM" id="SSF54928">
    <property type="entry name" value="RNA-binding domain, RBD"/>
    <property type="match status" value="1"/>
</dbReference>
<dbReference type="PROSITE" id="PS50102">
    <property type="entry name" value="RRM"/>
    <property type="match status" value="2"/>
</dbReference>
<dbReference type="Pfam" id="PF07744">
    <property type="entry name" value="SPOC"/>
    <property type="match status" value="1"/>
</dbReference>
<dbReference type="Pfam" id="PF00076">
    <property type="entry name" value="RRM_1"/>
    <property type="match status" value="2"/>
</dbReference>
<evidence type="ECO:0000256" key="7">
    <source>
        <dbReference type="SAM" id="MobiDB-lite"/>
    </source>
</evidence>
<keyword evidence="3" id="KW-0597">Phosphoprotein</keyword>
<evidence type="ECO:0000256" key="2">
    <source>
        <dbReference type="ARBA" id="ARBA00005387"/>
    </source>
</evidence>
<evidence type="ECO:0000259" key="8">
    <source>
        <dbReference type="PROSITE" id="PS50102"/>
    </source>
</evidence>
<name>A0ABM1BN75_LIMPO</name>
<dbReference type="Proteomes" id="UP000694941">
    <property type="component" value="Unplaced"/>
</dbReference>
<dbReference type="CDD" id="cd12309">
    <property type="entry name" value="RRM2_Spen"/>
    <property type="match status" value="1"/>
</dbReference>
<feature type="domain" description="RRM" evidence="8">
    <location>
        <begin position="176"/>
        <end position="250"/>
    </location>
</feature>
<dbReference type="SMART" id="SM00360">
    <property type="entry name" value="RRM"/>
    <property type="match status" value="2"/>
</dbReference>
<evidence type="ECO:0000313" key="10">
    <source>
        <dbReference type="Proteomes" id="UP000694941"/>
    </source>
</evidence>